<dbReference type="GO" id="GO:0022857">
    <property type="term" value="F:transmembrane transporter activity"/>
    <property type="evidence" value="ECO:0007669"/>
    <property type="project" value="InterPro"/>
</dbReference>
<dbReference type="AlphaFoldDB" id="A0A2G5HQ76"/>
<dbReference type="Gene3D" id="1.20.1250.20">
    <property type="entry name" value="MFS general substrate transporter like domains"/>
    <property type="match status" value="1"/>
</dbReference>
<evidence type="ECO:0000313" key="8">
    <source>
        <dbReference type="EMBL" id="PIA94690.1"/>
    </source>
</evidence>
<feature type="transmembrane region" description="Helical" evidence="7">
    <location>
        <begin position="210"/>
        <end position="228"/>
    </location>
</feature>
<feature type="transmembrane region" description="Helical" evidence="7">
    <location>
        <begin position="501"/>
        <end position="522"/>
    </location>
</feature>
<sequence length="531" mass="57422">MADATIAATSANEISRNDSEATTQQSIEATHNDDLPRRADRLTLPIVLVLVVGGLERAAFYAVSTPWQNYMQNHADSRSPPGALGLGQSTATAVSNAYMVFSSLTPVPFAIVADLWLGRYYTLLLSLSLIAVGCAVQLVSSIPAFVQSVGLPGLGVTMILIGLGTGGVKATFPPFLAEQHQSEELRCAQQANGKKVVIDSRLTLQLIYNVYYAVINLACLSVVPTTLLEKKRGFWAAYTLATACSLVAVVFLIGASFRLVKVTPGENILVPAARVLSCAIRNGFNLEKAKSPYQLARHNKTPLYDDSFVDEVKATVHTCRVLLSFAIFYLCANQMNNNLVSQAGQMQLSGVPNDMIPVFASIACVLLAPVLQVLWSFLARHKITFSAISLIEVSFVLCAVAIALAAVTQHLIYTSPPCYDRPRTCEPGGKPNRISVWVQIPTYVVAALAETIGFVTASEYAYRHSPKNARSMIQAFSQLAAALGSMLGLATSPAAQDPWLVFYYAALAGGMVLAAVIFWWFFRKDRQEQSP</sequence>
<reference evidence="9 11" key="2">
    <citation type="submission" date="2023-09" db="EMBL/GenBank/DDBJ databases">
        <title>Complete-Gapless Cercospora beticola genome.</title>
        <authorList>
            <person name="Wyatt N.A."/>
            <person name="Spanner R.E."/>
            <person name="Bolton M.D."/>
        </authorList>
    </citation>
    <scope>NUCLEOTIDE SEQUENCE [LARGE SCALE GENOMIC DNA]</scope>
    <source>
        <strain evidence="9">Cb09-40</strain>
    </source>
</reference>
<protein>
    <submittedName>
        <fullName evidence="8">Putative peptide transporter ptr2</fullName>
    </submittedName>
</protein>
<feature type="transmembrane region" description="Helical" evidence="7">
    <location>
        <begin position="97"/>
        <end position="117"/>
    </location>
</feature>
<dbReference type="EMBL" id="LKMD01000104">
    <property type="protein sequence ID" value="PIA94690.1"/>
    <property type="molecule type" value="Genomic_DNA"/>
</dbReference>
<feature type="region of interest" description="Disordered" evidence="6">
    <location>
        <begin position="1"/>
        <end position="34"/>
    </location>
</feature>
<feature type="transmembrane region" description="Helical" evidence="7">
    <location>
        <begin position="390"/>
        <end position="412"/>
    </location>
</feature>
<feature type="transmembrane region" description="Helical" evidence="7">
    <location>
        <begin position="356"/>
        <end position="378"/>
    </location>
</feature>
<dbReference type="Proteomes" id="UP001302367">
    <property type="component" value="Chromosome 6"/>
</dbReference>
<evidence type="ECO:0000256" key="6">
    <source>
        <dbReference type="SAM" id="MobiDB-lite"/>
    </source>
</evidence>
<keyword evidence="5 7" id="KW-0472">Membrane</keyword>
<dbReference type="InterPro" id="IPR000109">
    <property type="entry name" value="POT_fam"/>
</dbReference>
<keyword evidence="11" id="KW-1185">Reference proteome</keyword>
<comment type="subcellular location">
    <subcellularLocation>
        <location evidence="1">Membrane</location>
        <topology evidence="1">Multi-pass membrane protein</topology>
    </subcellularLocation>
</comment>
<dbReference type="Pfam" id="PF00854">
    <property type="entry name" value="PTR2"/>
    <property type="match status" value="1"/>
</dbReference>
<evidence type="ECO:0000256" key="2">
    <source>
        <dbReference type="ARBA" id="ARBA00005982"/>
    </source>
</evidence>
<feature type="transmembrane region" description="Helical" evidence="7">
    <location>
        <begin position="440"/>
        <end position="461"/>
    </location>
</feature>
<feature type="compositionally biased region" description="Polar residues" evidence="6">
    <location>
        <begin position="7"/>
        <end position="29"/>
    </location>
</feature>
<gene>
    <name evidence="8" type="ORF">CB0940_08055</name>
    <name evidence="9" type="ORF">RHO25_009259</name>
</gene>
<dbReference type="EMBL" id="CP134189">
    <property type="protein sequence ID" value="WPB04613.1"/>
    <property type="molecule type" value="Genomic_DNA"/>
</dbReference>
<dbReference type="SUPFAM" id="SSF103473">
    <property type="entry name" value="MFS general substrate transporter"/>
    <property type="match status" value="2"/>
</dbReference>
<evidence type="ECO:0000256" key="5">
    <source>
        <dbReference type="ARBA" id="ARBA00023136"/>
    </source>
</evidence>
<comment type="similarity">
    <text evidence="2">Belongs to the major facilitator superfamily. Proton-dependent oligopeptide transporter (POT/PTR) (TC 2.A.17) family.</text>
</comment>
<dbReference type="OrthoDB" id="8904098at2759"/>
<dbReference type="InterPro" id="IPR036259">
    <property type="entry name" value="MFS_trans_sf"/>
</dbReference>
<feature type="transmembrane region" description="Helical" evidence="7">
    <location>
        <begin position="473"/>
        <end position="495"/>
    </location>
</feature>
<organism evidence="8 10">
    <name type="scientific">Cercospora beticola</name>
    <name type="common">Sugarbeet leaf spot fungus</name>
    <dbReference type="NCBI Taxonomy" id="122368"/>
    <lineage>
        <taxon>Eukaryota</taxon>
        <taxon>Fungi</taxon>
        <taxon>Dikarya</taxon>
        <taxon>Ascomycota</taxon>
        <taxon>Pezizomycotina</taxon>
        <taxon>Dothideomycetes</taxon>
        <taxon>Dothideomycetidae</taxon>
        <taxon>Mycosphaerellales</taxon>
        <taxon>Mycosphaerellaceae</taxon>
        <taxon>Cercospora</taxon>
    </lineage>
</organism>
<feature type="transmembrane region" description="Helical" evidence="7">
    <location>
        <begin position="124"/>
        <end position="146"/>
    </location>
</feature>
<evidence type="ECO:0000256" key="1">
    <source>
        <dbReference type="ARBA" id="ARBA00004141"/>
    </source>
</evidence>
<evidence type="ECO:0000256" key="7">
    <source>
        <dbReference type="SAM" id="Phobius"/>
    </source>
</evidence>
<proteinExistence type="inferred from homology"/>
<evidence type="ECO:0000313" key="10">
    <source>
        <dbReference type="Proteomes" id="UP000230605"/>
    </source>
</evidence>
<evidence type="ECO:0000313" key="9">
    <source>
        <dbReference type="EMBL" id="WPB04613.1"/>
    </source>
</evidence>
<feature type="transmembrane region" description="Helical" evidence="7">
    <location>
        <begin position="235"/>
        <end position="257"/>
    </location>
</feature>
<feature type="transmembrane region" description="Helical" evidence="7">
    <location>
        <begin position="42"/>
        <end position="63"/>
    </location>
</feature>
<evidence type="ECO:0000313" key="11">
    <source>
        <dbReference type="Proteomes" id="UP001302367"/>
    </source>
</evidence>
<keyword evidence="3 7" id="KW-0812">Transmembrane</keyword>
<evidence type="ECO:0000256" key="3">
    <source>
        <dbReference type="ARBA" id="ARBA00022692"/>
    </source>
</evidence>
<dbReference type="GO" id="GO:0016020">
    <property type="term" value="C:membrane"/>
    <property type="evidence" value="ECO:0007669"/>
    <property type="project" value="UniProtKB-SubCell"/>
</dbReference>
<accession>A0A2G5HQ76</accession>
<dbReference type="PANTHER" id="PTHR11654">
    <property type="entry name" value="OLIGOPEPTIDE TRANSPORTER-RELATED"/>
    <property type="match status" value="1"/>
</dbReference>
<keyword evidence="4 7" id="KW-1133">Transmembrane helix</keyword>
<evidence type="ECO:0000256" key="4">
    <source>
        <dbReference type="ARBA" id="ARBA00022989"/>
    </source>
</evidence>
<reference evidence="8 10" key="1">
    <citation type="submission" date="2015-10" db="EMBL/GenBank/DDBJ databases">
        <title>The cercosporin biosynthetic gene cluster was horizontally transferred to several fungal lineages and shown to be expanded in Cercospora beticola based on microsynteny with recipient genomes.</title>
        <authorList>
            <person name="De Jonge R."/>
            <person name="Ebert M.K."/>
            <person name="Suttle J.C."/>
            <person name="Jurick Ii W.M."/>
            <person name="Secor G.A."/>
            <person name="Thomma B.P."/>
            <person name="Van De Peer Y."/>
            <person name="Bolton M.D."/>
        </authorList>
    </citation>
    <scope>NUCLEOTIDE SEQUENCE [LARGE SCALE GENOMIC DNA]</scope>
    <source>
        <strain evidence="8 10">09-40</strain>
    </source>
</reference>
<name>A0A2G5HQ76_CERBT</name>
<dbReference type="Proteomes" id="UP000230605">
    <property type="component" value="Chromosome 6"/>
</dbReference>